<dbReference type="AlphaFoldDB" id="A0A7R9LFS7"/>
<organism evidence="2">
    <name type="scientific">Oppiella nova</name>
    <dbReference type="NCBI Taxonomy" id="334625"/>
    <lineage>
        <taxon>Eukaryota</taxon>
        <taxon>Metazoa</taxon>
        <taxon>Ecdysozoa</taxon>
        <taxon>Arthropoda</taxon>
        <taxon>Chelicerata</taxon>
        <taxon>Arachnida</taxon>
        <taxon>Acari</taxon>
        <taxon>Acariformes</taxon>
        <taxon>Sarcoptiformes</taxon>
        <taxon>Oribatida</taxon>
        <taxon>Brachypylina</taxon>
        <taxon>Oppioidea</taxon>
        <taxon>Oppiidae</taxon>
        <taxon>Oppiella</taxon>
    </lineage>
</organism>
<feature type="domain" description="Cytosolic endo-beta-N-acetylglucosaminidase TIM barrel" evidence="1">
    <location>
        <begin position="17"/>
        <end position="265"/>
    </location>
</feature>
<reference evidence="2" key="1">
    <citation type="submission" date="2020-11" db="EMBL/GenBank/DDBJ databases">
        <authorList>
            <person name="Tran Van P."/>
        </authorList>
    </citation>
    <scope>NUCLEOTIDE SEQUENCE</scope>
</reference>
<dbReference type="GO" id="GO:0005829">
    <property type="term" value="C:cytosol"/>
    <property type="evidence" value="ECO:0007669"/>
    <property type="project" value="UniProtKB-SubCell"/>
</dbReference>
<dbReference type="EMBL" id="OC915498">
    <property type="protein sequence ID" value="CAD7640699.1"/>
    <property type="molecule type" value="Genomic_DNA"/>
</dbReference>
<evidence type="ECO:0000313" key="3">
    <source>
        <dbReference type="Proteomes" id="UP000728032"/>
    </source>
</evidence>
<dbReference type="Gene3D" id="2.60.120.260">
    <property type="entry name" value="Galactose-binding domain-like"/>
    <property type="match status" value="1"/>
</dbReference>
<dbReference type="SUPFAM" id="SSF51445">
    <property type="entry name" value="(Trans)glycosidases"/>
    <property type="match status" value="1"/>
</dbReference>
<dbReference type="Proteomes" id="UP000728032">
    <property type="component" value="Unassembled WGS sequence"/>
</dbReference>
<dbReference type="EMBL" id="CAJPVJ010000673">
    <property type="protein sequence ID" value="CAG2163116.1"/>
    <property type="molecule type" value="Genomic_DNA"/>
</dbReference>
<gene>
    <name evidence="2" type="ORF">ONB1V03_LOCUS2700</name>
</gene>
<evidence type="ECO:0000259" key="1">
    <source>
        <dbReference type="Pfam" id="PF03644"/>
    </source>
</evidence>
<sequence length="440" mass="49938">MKGGYIDDSGSTNESAYSHHFITIPPIAWINASHKNGVSILGTVIVEGWTQSKLICSQILSNREVIQKMVRKLVDIAKYYHFEGWLINIECQVERNCIENLIYFVELLTQSMHSYDPKSLVIWYDSVISPDGDLKWQNELNSYNKCFFDVCDGIFLNYTWNETNLKTSYDISCHTFRNFDVFVGIDVFGRNCFGGGGLNTNLAVKEVAKHDLSLAIFASAWTHEVLGATDFTANEYLFWSLLDLGVHHFPQTLPLCTSFCQGFGLKQYKRGQIYSQYKWHNLSIQELQPTNHTSVEICTDEAFNGGGCLRLKQQSAPLFECEITVKKCFYGITYKSKHNHNKEELEKFKKFGIFETSNGWLTQAFIIESLRPDSVITLTGIQLNVCHQIKDTVPDVLIGQLVPGATSMARDLSDRVNLGFPGCTLSSAKSQILFVNLRDW</sequence>
<dbReference type="InterPro" id="IPR032979">
    <property type="entry name" value="ENGase"/>
</dbReference>
<dbReference type="OrthoDB" id="284473at2759"/>
<keyword evidence="3" id="KW-1185">Reference proteome</keyword>
<proteinExistence type="predicted"/>
<dbReference type="Pfam" id="PF03644">
    <property type="entry name" value="Glyco_hydro_85"/>
    <property type="match status" value="1"/>
</dbReference>
<evidence type="ECO:0000313" key="2">
    <source>
        <dbReference type="EMBL" id="CAD7640699.1"/>
    </source>
</evidence>
<name>A0A7R9LFS7_9ACAR</name>
<dbReference type="Gene3D" id="3.20.20.80">
    <property type="entry name" value="Glycosidases"/>
    <property type="match status" value="1"/>
</dbReference>
<dbReference type="InterPro" id="IPR005201">
    <property type="entry name" value="TIM_ENGase"/>
</dbReference>
<accession>A0A7R9LFS7</accession>
<dbReference type="InterPro" id="IPR017853">
    <property type="entry name" value="GH"/>
</dbReference>
<dbReference type="GO" id="GO:0033925">
    <property type="term" value="F:mannosyl-glycoprotein endo-beta-N-acetylglucosaminidase activity"/>
    <property type="evidence" value="ECO:0007669"/>
    <property type="project" value="UniProtKB-EC"/>
</dbReference>
<protein>
    <recommendedName>
        <fullName evidence="1">Cytosolic endo-beta-N-acetylglucosaminidase TIM barrel domain-containing protein</fullName>
    </recommendedName>
</protein>
<dbReference type="PANTHER" id="PTHR13246">
    <property type="entry name" value="ENDO BETA N-ACETYLGLUCOSAMINIDASE"/>
    <property type="match status" value="1"/>
</dbReference>
<dbReference type="PANTHER" id="PTHR13246:SF1">
    <property type="entry name" value="CYTOSOLIC ENDO-BETA-N-ACETYLGLUCOSAMINIDASE"/>
    <property type="match status" value="1"/>
</dbReference>